<accession>A0A9W9YWZ5</accession>
<dbReference type="InterPro" id="IPR001611">
    <property type="entry name" value="Leu-rich_rpt"/>
</dbReference>
<keyword evidence="1" id="KW-0433">Leucine-rich repeat</keyword>
<evidence type="ECO:0000256" key="1">
    <source>
        <dbReference type="ARBA" id="ARBA00022614"/>
    </source>
</evidence>
<evidence type="ECO:0000256" key="2">
    <source>
        <dbReference type="ARBA" id="ARBA00022737"/>
    </source>
</evidence>
<name>A0A9W9YWZ5_9CNID</name>
<keyword evidence="4" id="KW-1185">Reference proteome</keyword>
<evidence type="ECO:0000313" key="3">
    <source>
        <dbReference type="EMBL" id="KAJ7369264.1"/>
    </source>
</evidence>
<dbReference type="PANTHER" id="PTHR46652:SF8">
    <property type="entry name" value="LEUCINE RICH REPEAT CONTAINING 23"/>
    <property type="match status" value="1"/>
</dbReference>
<protein>
    <submittedName>
        <fullName evidence="3">Uncharacterized protein</fullName>
    </submittedName>
</protein>
<feature type="non-terminal residue" evidence="3">
    <location>
        <position position="125"/>
    </location>
</feature>
<dbReference type="InterPro" id="IPR032675">
    <property type="entry name" value="LRR_dom_sf"/>
</dbReference>
<gene>
    <name evidence="3" type="ORF">OS493_040205</name>
</gene>
<dbReference type="Pfam" id="PF13855">
    <property type="entry name" value="LRR_8"/>
    <property type="match status" value="1"/>
</dbReference>
<sequence length="125" mass="14220">LDRCQEGDCGRVFEINLNGQALEQVPNLNEDLRELKLYANEITEINGLDRCKELNNLLLQHNKIKCIGKGLQHVRKLKVLRLDNNRLSKIDYREIGCCSQITILDISCNHITDISVSLTKCVSLS</sequence>
<dbReference type="SUPFAM" id="SSF52058">
    <property type="entry name" value="L domain-like"/>
    <property type="match status" value="1"/>
</dbReference>
<evidence type="ECO:0000313" key="4">
    <source>
        <dbReference type="Proteomes" id="UP001163046"/>
    </source>
</evidence>
<dbReference type="Proteomes" id="UP001163046">
    <property type="component" value="Unassembled WGS sequence"/>
</dbReference>
<dbReference type="InterPro" id="IPR050836">
    <property type="entry name" value="SDS22/Internalin_LRR"/>
</dbReference>
<dbReference type="OrthoDB" id="1574204at2759"/>
<organism evidence="3 4">
    <name type="scientific">Desmophyllum pertusum</name>
    <dbReference type="NCBI Taxonomy" id="174260"/>
    <lineage>
        <taxon>Eukaryota</taxon>
        <taxon>Metazoa</taxon>
        <taxon>Cnidaria</taxon>
        <taxon>Anthozoa</taxon>
        <taxon>Hexacorallia</taxon>
        <taxon>Scleractinia</taxon>
        <taxon>Caryophylliina</taxon>
        <taxon>Caryophylliidae</taxon>
        <taxon>Desmophyllum</taxon>
    </lineage>
</organism>
<dbReference type="AlphaFoldDB" id="A0A9W9YWZ5"/>
<dbReference type="PANTHER" id="PTHR46652">
    <property type="entry name" value="LEUCINE-RICH REPEAT AND IQ DOMAIN-CONTAINING PROTEIN 1-RELATED"/>
    <property type="match status" value="1"/>
</dbReference>
<dbReference type="Gene3D" id="3.80.10.10">
    <property type="entry name" value="Ribonuclease Inhibitor"/>
    <property type="match status" value="1"/>
</dbReference>
<dbReference type="PROSITE" id="PS51450">
    <property type="entry name" value="LRR"/>
    <property type="match status" value="1"/>
</dbReference>
<keyword evidence="2" id="KW-0677">Repeat</keyword>
<comment type="caution">
    <text evidence="3">The sequence shown here is derived from an EMBL/GenBank/DDBJ whole genome shotgun (WGS) entry which is preliminary data.</text>
</comment>
<dbReference type="EMBL" id="MU827138">
    <property type="protein sequence ID" value="KAJ7369264.1"/>
    <property type="molecule type" value="Genomic_DNA"/>
</dbReference>
<proteinExistence type="predicted"/>
<reference evidence="3" key="1">
    <citation type="submission" date="2023-01" db="EMBL/GenBank/DDBJ databases">
        <title>Genome assembly of the deep-sea coral Lophelia pertusa.</title>
        <authorList>
            <person name="Herrera S."/>
            <person name="Cordes E."/>
        </authorList>
    </citation>
    <scope>NUCLEOTIDE SEQUENCE</scope>
    <source>
        <strain evidence="3">USNM1676648</strain>
        <tissue evidence="3">Polyp</tissue>
    </source>
</reference>